<feature type="compositionally biased region" description="Acidic residues" evidence="3">
    <location>
        <begin position="79"/>
        <end position="90"/>
    </location>
</feature>
<dbReference type="PANTHER" id="PTHR21686:SF12">
    <property type="entry name" value="DEOXYNUCLEOTIDYLTRANSFERASE TERMINAL-INTERACTING PROTEIN 2"/>
    <property type="match status" value="1"/>
</dbReference>
<feature type="domain" description="Fcf2 pre-rRNA processing C-terminal" evidence="4">
    <location>
        <begin position="227"/>
        <end position="320"/>
    </location>
</feature>
<name>A9NVE7_PICSI</name>
<organism evidence="5">
    <name type="scientific">Picea sitchensis</name>
    <name type="common">Sitka spruce</name>
    <name type="synonym">Pinus sitchensis</name>
    <dbReference type="NCBI Taxonomy" id="3332"/>
    <lineage>
        <taxon>Eukaryota</taxon>
        <taxon>Viridiplantae</taxon>
        <taxon>Streptophyta</taxon>
        <taxon>Embryophyta</taxon>
        <taxon>Tracheophyta</taxon>
        <taxon>Spermatophyta</taxon>
        <taxon>Pinopsida</taxon>
        <taxon>Pinidae</taxon>
        <taxon>Conifers I</taxon>
        <taxon>Pinales</taxon>
        <taxon>Pinaceae</taxon>
        <taxon>Picea</taxon>
    </lineage>
</organism>
<sequence>MGGIFGADGDILLPNKACNYLEENYSFGEHIKKTDDYLKTCEQKDEIDGSCAQVHRSPLSIRAAEIECEDNSSSGEEYVGTEDEDDDTDNNDEEIAEQLAKAMKVHLPEVLNRQHPSQVKHVEDFGITFKIKGSSVVADTVLETPQRKCLSKTSEENISWAPKIQFTSSTAQSKCDMGKAITQPGRQLNKHSIEATAWKNERQLQDGLLVPPIDPKKLKKLARKQVKDTLGAKWFDMPAQTITPELKKDLQLLKLRNVVDPKRHYKTDDAKGLPKYFQVGTVIEPAAEFYSGRLTKKERKPTIADELLSDSAFQQYRKRKHLEIERVNNPVGKRWSRQKKNHHKRRT</sequence>
<feature type="region of interest" description="Disordered" evidence="3">
    <location>
        <begin position="327"/>
        <end position="347"/>
    </location>
</feature>
<dbReference type="AlphaFoldDB" id="A9NVE7"/>
<evidence type="ECO:0000256" key="3">
    <source>
        <dbReference type="SAM" id="MobiDB-lite"/>
    </source>
</evidence>
<dbReference type="GO" id="GO:0005730">
    <property type="term" value="C:nucleolus"/>
    <property type="evidence" value="ECO:0007669"/>
    <property type="project" value="UniProtKB-SubCell"/>
</dbReference>
<keyword evidence="2" id="KW-0539">Nucleus</keyword>
<accession>A9NVE7</accession>
<dbReference type="InterPro" id="IPR039883">
    <property type="entry name" value="Fcf2/DNTTIP2"/>
</dbReference>
<feature type="compositionally biased region" description="Basic residues" evidence="3">
    <location>
        <begin position="334"/>
        <end position="347"/>
    </location>
</feature>
<dbReference type="GO" id="GO:0006396">
    <property type="term" value="P:RNA processing"/>
    <property type="evidence" value="ECO:0007669"/>
    <property type="project" value="TreeGrafter"/>
</dbReference>
<evidence type="ECO:0000256" key="2">
    <source>
        <dbReference type="ARBA" id="ARBA00023242"/>
    </source>
</evidence>
<feature type="region of interest" description="Disordered" evidence="3">
    <location>
        <begin position="68"/>
        <end position="90"/>
    </location>
</feature>
<evidence type="ECO:0000259" key="4">
    <source>
        <dbReference type="Pfam" id="PF08698"/>
    </source>
</evidence>
<evidence type="ECO:0000313" key="5">
    <source>
        <dbReference type="EMBL" id="ABK24608.1"/>
    </source>
</evidence>
<proteinExistence type="evidence at transcript level"/>
<dbReference type="Pfam" id="PF08698">
    <property type="entry name" value="Fcf2"/>
    <property type="match status" value="1"/>
</dbReference>
<dbReference type="InterPro" id="IPR014810">
    <property type="entry name" value="Fcf2_C"/>
</dbReference>
<comment type="subcellular location">
    <subcellularLocation>
        <location evidence="1">Nucleus</location>
        <location evidence="1">Nucleolus</location>
    </subcellularLocation>
</comment>
<reference evidence="5" key="1">
    <citation type="journal article" date="2008" name="BMC Genomics">
        <title>A conifer genomics resource of 200,000 spruce (Picea spp.) ESTs and 6,464 high-quality, sequence-finished full-length cDNAs for Sitka spruce (Picea sitchensis).</title>
        <authorList>
            <person name="Ralph S.G."/>
            <person name="Chun H.J."/>
            <person name="Kolosova N."/>
            <person name="Cooper D."/>
            <person name="Oddy C."/>
            <person name="Ritland C.E."/>
            <person name="Kirkpatrick R."/>
            <person name="Moore R."/>
            <person name="Barber S."/>
            <person name="Holt R.A."/>
            <person name="Jones S.J."/>
            <person name="Marra M.A."/>
            <person name="Douglas C.J."/>
            <person name="Ritland K."/>
            <person name="Bohlmann J."/>
        </authorList>
    </citation>
    <scope>NUCLEOTIDE SEQUENCE</scope>
    <source>
        <tissue evidence="5">Green portion of the leader tissue</tissue>
    </source>
</reference>
<dbReference type="EMBL" id="EF085301">
    <property type="protein sequence ID" value="ABK24608.1"/>
    <property type="molecule type" value="mRNA"/>
</dbReference>
<protein>
    <recommendedName>
        <fullName evidence="4">Fcf2 pre-rRNA processing C-terminal domain-containing protein</fullName>
    </recommendedName>
</protein>
<evidence type="ECO:0000256" key="1">
    <source>
        <dbReference type="ARBA" id="ARBA00004604"/>
    </source>
</evidence>
<dbReference type="GO" id="GO:0003723">
    <property type="term" value="F:RNA binding"/>
    <property type="evidence" value="ECO:0007669"/>
    <property type="project" value="TreeGrafter"/>
</dbReference>
<dbReference type="PANTHER" id="PTHR21686">
    <property type="entry name" value="DEOXYNUCLEOTIDYLTRANSFERASE TERMINAL-INTERACTING PROTEIN 2"/>
    <property type="match status" value="1"/>
</dbReference>
<dbReference type="OMA" id="ISWAPKI"/>